<sequence>MGRQYLITDYFRPLASGSKPQALLRPTFANIKNIVFALHPVDGKFFNTYFSNSEAAEDEKALCRSQLDLAVPHATAVADEMRRIELAISSLEHDLHRWEKLHRKLEDYIDLYRGVSSPIRGLPDEVLGEIFAQCGRDERDSFSFRCTLESIALVCGRWRRVALANRTLWRYIHDQQAYRPSDVDPEDEPEYLPTRSVIQRAKMHLTHAGDSVPLSITLSHPFNKNLTGFVAHDPEQLREFQMMSSFIDELFLSSPRWDALSLEYNIDELAACTQRVLQRGVALPNVAHVSLLVDERRRRPDPLTPLRLPVTCSRLLHSLPALEVLTITFRGAFSFGFASFAPWSQLRFCRFSLCREEDVLAVLPLFTAQTFVYVLSAWRSASSTASGSLSAPVRTMIRGLKIDEYTTSDQFIPTLLKTLVSPNLTTLRLTAGPDGSSTALWPTISELTKRSSCRLKHLSVAVPGQQMEKQLALLLAFFRSQGGAELVELSIIPARTHTPDFIDALAQQEDLLVQLRTLELYYWHRGPHKLDEKSLIELHQKRPALRELRLTSDSPSFSGFSPATIRSLHEGGLEVVVEYAARPRNDSDSEEEDSLAEEEDGEDH</sequence>
<evidence type="ECO:0000259" key="2">
    <source>
        <dbReference type="Pfam" id="PF12937"/>
    </source>
</evidence>
<dbReference type="SUPFAM" id="SSF81383">
    <property type="entry name" value="F-box domain"/>
    <property type="match status" value="1"/>
</dbReference>
<reference evidence="3" key="1">
    <citation type="submission" date="2014-09" db="EMBL/GenBank/DDBJ databases">
        <title>Genome sequence of the luminous mushroom Mycena chlorophos for searching fungal bioluminescence genes.</title>
        <authorList>
            <person name="Tanaka Y."/>
            <person name="Kasuga D."/>
            <person name="Oba Y."/>
            <person name="Hase S."/>
            <person name="Sato K."/>
            <person name="Oba Y."/>
            <person name="Sakakibara Y."/>
        </authorList>
    </citation>
    <scope>NUCLEOTIDE SEQUENCE</scope>
</reference>
<dbReference type="Gene3D" id="1.20.1280.50">
    <property type="match status" value="1"/>
</dbReference>
<evidence type="ECO:0000313" key="4">
    <source>
        <dbReference type="Proteomes" id="UP000815677"/>
    </source>
</evidence>
<keyword evidence="4" id="KW-1185">Reference proteome</keyword>
<gene>
    <name evidence="3" type="ORF">MCHLO_10364</name>
</gene>
<evidence type="ECO:0000256" key="1">
    <source>
        <dbReference type="SAM" id="MobiDB-lite"/>
    </source>
</evidence>
<dbReference type="EMBL" id="DF848307">
    <property type="protein sequence ID" value="GAT53415.1"/>
    <property type="molecule type" value="Genomic_DNA"/>
</dbReference>
<feature type="domain" description="F-box" evidence="2">
    <location>
        <begin position="120"/>
        <end position="173"/>
    </location>
</feature>
<accession>A0ABQ0LQQ3</accession>
<organism evidence="3 4">
    <name type="scientific">Mycena chlorophos</name>
    <name type="common">Agaric fungus</name>
    <name type="synonym">Agaricus chlorophos</name>
    <dbReference type="NCBI Taxonomy" id="658473"/>
    <lineage>
        <taxon>Eukaryota</taxon>
        <taxon>Fungi</taxon>
        <taxon>Dikarya</taxon>
        <taxon>Basidiomycota</taxon>
        <taxon>Agaricomycotina</taxon>
        <taxon>Agaricomycetes</taxon>
        <taxon>Agaricomycetidae</taxon>
        <taxon>Agaricales</taxon>
        <taxon>Marasmiineae</taxon>
        <taxon>Mycenaceae</taxon>
        <taxon>Mycena</taxon>
    </lineage>
</organism>
<dbReference type="Pfam" id="PF12937">
    <property type="entry name" value="F-box-like"/>
    <property type="match status" value="1"/>
</dbReference>
<name>A0ABQ0LQQ3_MYCCL</name>
<proteinExistence type="predicted"/>
<dbReference type="InterPro" id="IPR001810">
    <property type="entry name" value="F-box_dom"/>
</dbReference>
<evidence type="ECO:0000313" key="3">
    <source>
        <dbReference type="EMBL" id="GAT53415.1"/>
    </source>
</evidence>
<dbReference type="Proteomes" id="UP000815677">
    <property type="component" value="Unassembled WGS sequence"/>
</dbReference>
<protein>
    <recommendedName>
        <fullName evidence="2">F-box domain-containing protein</fullName>
    </recommendedName>
</protein>
<dbReference type="InterPro" id="IPR036047">
    <property type="entry name" value="F-box-like_dom_sf"/>
</dbReference>
<feature type="region of interest" description="Disordered" evidence="1">
    <location>
        <begin position="580"/>
        <end position="604"/>
    </location>
</feature>
<feature type="compositionally biased region" description="Acidic residues" evidence="1">
    <location>
        <begin position="588"/>
        <end position="604"/>
    </location>
</feature>